<protein>
    <submittedName>
        <fullName evidence="3">Disheveled-associated activator of morphogenesis 2</fullName>
    </submittedName>
</protein>
<dbReference type="InterPro" id="IPR051425">
    <property type="entry name" value="Formin_Homology"/>
</dbReference>
<dbReference type="Gene3D" id="1.20.58.2220">
    <property type="entry name" value="Formin, FH2 domain"/>
    <property type="match status" value="1"/>
</dbReference>
<organism evidence="3 4">
    <name type="scientific">Liparis tanakae</name>
    <name type="common">Tanaka's snailfish</name>
    <dbReference type="NCBI Taxonomy" id="230148"/>
    <lineage>
        <taxon>Eukaryota</taxon>
        <taxon>Metazoa</taxon>
        <taxon>Chordata</taxon>
        <taxon>Craniata</taxon>
        <taxon>Vertebrata</taxon>
        <taxon>Euteleostomi</taxon>
        <taxon>Actinopterygii</taxon>
        <taxon>Neopterygii</taxon>
        <taxon>Teleostei</taxon>
        <taxon>Neoteleostei</taxon>
        <taxon>Acanthomorphata</taxon>
        <taxon>Eupercaria</taxon>
        <taxon>Perciformes</taxon>
        <taxon>Cottioidei</taxon>
        <taxon>Cottales</taxon>
        <taxon>Liparidae</taxon>
        <taxon>Liparis</taxon>
    </lineage>
</organism>
<evidence type="ECO:0000313" key="3">
    <source>
        <dbReference type="EMBL" id="TNN24721.1"/>
    </source>
</evidence>
<evidence type="ECO:0000256" key="1">
    <source>
        <dbReference type="SAM" id="MobiDB-lite"/>
    </source>
</evidence>
<dbReference type="InterPro" id="IPR042201">
    <property type="entry name" value="FH2_Formin_sf"/>
</dbReference>
<evidence type="ECO:0000313" key="4">
    <source>
        <dbReference type="Proteomes" id="UP000314294"/>
    </source>
</evidence>
<dbReference type="GO" id="GO:0090263">
    <property type="term" value="P:positive regulation of canonical Wnt signaling pathway"/>
    <property type="evidence" value="ECO:0007669"/>
    <property type="project" value="TreeGrafter"/>
</dbReference>
<feature type="compositionally biased region" description="Pro residues" evidence="1">
    <location>
        <begin position="66"/>
        <end position="125"/>
    </location>
</feature>
<reference evidence="3 4" key="1">
    <citation type="submission" date="2019-03" db="EMBL/GenBank/DDBJ databases">
        <title>First draft genome of Liparis tanakae, snailfish: a comprehensive survey of snailfish specific genes.</title>
        <authorList>
            <person name="Kim W."/>
            <person name="Song I."/>
            <person name="Jeong J.-H."/>
            <person name="Kim D."/>
            <person name="Kim S."/>
            <person name="Ryu S."/>
            <person name="Song J.Y."/>
            <person name="Lee S.K."/>
        </authorList>
    </citation>
    <scope>NUCLEOTIDE SEQUENCE [LARGE SCALE GENOMIC DNA]</scope>
    <source>
        <tissue evidence="3">Muscle</tissue>
    </source>
</reference>
<dbReference type="EMBL" id="SRLO01014469">
    <property type="protein sequence ID" value="TNN24721.1"/>
    <property type="molecule type" value="Genomic_DNA"/>
</dbReference>
<evidence type="ECO:0000259" key="2">
    <source>
        <dbReference type="PROSITE" id="PS51444"/>
    </source>
</evidence>
<proteinExistence type="predicted"/>
<feature type="region of interest" description="Disordered" evidence="1">
    <location>
        <begin position="38"/>
        <end position="125"/>
    </location>
</feature>
<dbReference type="OrthoDB" id="1104827at2759"/>
<dbReference type="Proteomes" id="UP000314294">
    <property type="component" value="Unassembled WGS sequence"/>
</dbReference>
<dbReference type="PROSITE" id="PS51444">
    <property type="entry name" value="FH2"/>
    <property type="match status" value="1"/>
</dbReference>
<feature type="compositionally biased region" description="Basic and acidic residues" evidence="1">
    <location>
        <begin position="38"/>
        <end position="49"/>
    </location>
</feature>
<dbReference type="AlphaFoldDB" id="A0A4Z2E7I4"/>
<dbReference type="GO" id="GO:0048715">
    <property type="term" value="P:negative regulation of oligodendrocyte differentiation"/>
    <property type="evidence" value="ECO:0007669"/>
    <property type="project" value="TreeGrafter"/>
</dbReference>
<keyword evidence="4" id="KW-1185">Reference proteome</keyword>
<dbReference type="PANTHER" id="PTHR45725">
    <property type="entry name" value="FORMIN HOMOLOGY 2 FAMILY MEMBER"/>
    <property type="match status" value="1"/>
</dbReference>
<accession>A0A4Z2E7I4</accession>
<dbReference type="Pfam" id="PF02181">
    <property type="entry name" value="FH2"/>
    <property type="match status" value="1"/>
</dbReference>
<name>A0A4Z2E7I4_9TELE</name>
<dbReference type="SUPFAM" id="SSF101447">
    <property type="entry name" value="Formin homology 2 domain (FH2 domain)"/>
    <property type="match status" value="1"/>
</dbReference>
<gene>
    <name evidence="3" type="primary">Daam2_0</name>
    <name evidence="3" type="ORF">EYF80_065153</name>
</gene>
<dbReference type="InterPro" id="IPR015425">
    <property type="entry name" value="FH2_Formin"/>
</dbReference>
<dbReference type="GO" id="GO:2000050">
    <property type="term" value="P:regulation of non-canonical Wnt signaling pathway"/>
    <property type="evidence" value="ECO:0007669"/>
    <property type="project" value="TreeGrafter"/>
</dbReference>
<comment type="caution">
    <text evidence="3">The sequence shown here is derived from an EMBL/GenBank/DDBJ whole genome shotgun (WGS) entry which is preliminary data.</text>
</comment>
<feature type="region of interest" description="Disordered" evidence="1">
    <location>
        <begin position="1"/>
        <end position="20"/>
    </location>
</feature>
<feature type="domain" description="FH2" evidence="2">
    <location>
        <begin position="143"/>
        <end position="228"/>
    </location>
</feature>
<sequence>MELMGKLERKERECETKTTEKEDMMKTLNKMKDKLQREGVELRSAREQVQDLSSRINDVSGVGVSFPPPPPTPGGPAAPPPPPMMGGFPPPPPPPLPFGCPPPPPPPPPPGAPPPPPGAPPMFGVPPPPFLSSSFNSAAGMRSKSIPQPSHPLKSFNWAKLGENVINGTIWNDIDDLRAFKILDLKDIEKMFSAYQRQQIKGSMEERPSPYRGIGIVEFLYKVFYCSA</sequence>
<dbReference type="PANTHER" id="PTHR45725:SF7">
    <property type="entry name" value="DISHEVELED-ASSOCIATED ACTIVATOR OF MORPHOGENESIS 2"/>
    <property type="match status" value="1"/>
</dbReference>